<reference evidence="2 3" key="2">
    <citation type="journal article" date="2012" name="PLoS Pathog.">
        <title>Diverse lifestyles and strategies of plant pathogenesis encoded in the genomes of eighteen Dothideomycetes fungi.</title>
        <authorList>
            <person name="Ohm R.A."/>
            <person name="Feau N."/>
            <person name="Henrissat B."/>
            <person name="Schoch C.L."/>
            <person name="Horwitz B.A."/>
            <person name="Barry K.W."/>
            <person name="Condon B.J."/>
            <person name="Copeland A.C."/>
            <person name="Dhillon B."/>
            <person name="Glaser F."/>
            <person name="Hesse C.N."/>
            <person name="Kosti I."/>
            <person name="LaButti K."/>
            <person name="Lindquist E.A."/>
            <person name="Lucas S."/>
            <person name="Salamov A.A."/>
            <person name="Bradshaw R.E."/>
            <person name="Ciuffetti L."/>
            <person name="Hamelin R.C."/>
            <person name="Kema G.H.J."/>
            <person name="Lawrence C."/>
            <person name="Scott J.A."/>
            <person name="Spatafora J.W."/>
            <person name="Turgeon B.G."/>
            <person name="de Wit P.J.G.M."/>
            <person name="Zhong S."/>
            <person name="Goodwin S.B."/>
            <person name="Grigoriev I.V."/>
        </authorList>
    </citation>
    <scope>NUCLEOTIDE SEQUENCE [LARGE SCALE GENOMIC DNA]</scope>
    <source>
        <strain evidence="3">NZE10 / CBS 128990</strain>
    </source>
</reference>
<organism evidence="2 3">
    <name type="scientific">Dothistroma septosporum (strain NZE10 / CBS 128990)</name>
    <name type="common">Red band needle blight fungus</name>
    <name type="synonym">Mycosphaerella pini</name>
    <dbReference type="NCBI Taxonomy" id="675120"/>
    <lineage>
        <taxon>Eukaryota</taxon>
        <taxon>Fungi</taxon>
        <taxon>Dikarya</taxon>
        <taxon>Ascomycota</taxon>
        <taxon>Pezizomycotina</taxon>
        <taxon>Dothideomycetes</taxon>
        <taxon>Dothideomycetidae</taxon>
        <taxon>Mycosphaerellales</taxon>
        <taxon>Mycosphaerellaceae</taxon>
        <taxon>Dothistroma</taxon>
    </lineage>
</organism>
<evidence type="ECO:0000256" key="1">
    <source>
        <dbReference type="SAM" id="MobiDB-lite"/>
    </source>
</evidence>
<dbReference type="AlphaFoldDB" id="M2WN63"/>
<evidence type="ECO:0000313" key="3">
    <source>
        <dbReference type="Proteomes" id="UP000016933"/>
    </source>
</evidence>
<sequence length="70" mass="8026">MPRKLYFLDLTIQGRPRTPPPPILPEVVYNTVDFLADTMLDTVISAADETQQRAKSVSRRGLPFRRPDRT</sequence>
<dbReference type="Proteomes" id="UP000016933">
    <property type="component" value="Unassembled WGS sequence"/>
</dbReference>
<protein>
    <submittedName>
        <fullName evidence="2">Uncharacterized protein</fullName>
    </submittedName>
</protein>
<dbReference type="HOGENOM" id="CLU_2757757_0_0_1"/>
<name>M2WN63_DOTSN</name>
<feature type="region of interest" description="Disordered" evidence="1">
    <location>
        <begin position="47"/>
        <end position="70"/>
    </location>
</feature>
<proteinExistence type="predicted"/>
<dbReference type="EMBL" id="KB446540">
    <property type="protein sequence ID" value="EME43453.1"/>
    <property type="molecule type" value="Genomic_DNA"/>
</dbReference>
<evidence type="ECO:0000313" key="2">
    <source>
        <dbReference type="EMBL" id="EME43453.1"/>
    </source>
</evidence>
<gene>
    <name evidence="2" type="ORF">DOTSEDRAFT_72740</name>
</gene>
<accession>M2WN63</accession>
<reference evidence="3" key="1">
    <citation type="journal article" date="2012" name="PLoS Genet.">
        <title>The genomes of the fungal plant pathogens Cladosporium fulvum and Dothistroma septosporum reveal adaptation to different hosts and lifestyles but also signatures of common ancestry.</title>
        <authorList>
            <person name="de Wit P.J.G.M."/>
            <person name="van der Burgt A."/>
            <person name="Oekmen B."/>
            <person name="Stergiopoulos I."/>
            <person name="Abd-Elsalam K.A."/>
            <person name="Aerts A.L."/>
            <person name="Bahkali A.H."/>
            <person name="Beenen H.G."/>
            <person name="Chettri P."/>
            <person name="Cox M.P."/>
            <person name="Datema E."/>
            <person name="de Vries R.P."/>
            <person name="Dhillon B."/>
            <person name="Ganley A.R."/>
            <person name="Griffiths S.A."/>
            <person name="Guo Y."/>
            <person name="Hamelin R.C."/>
            <person name="Henrissat B."/>
            <person name="Kabir M.S."/>
            <person name="Jashni M.K."/>
            <person name="Kema G."/>
            <person name="Klaubauf S."/>
            <person name="Lapidus A."/>
            <person name="Levasseur A."/>
            <person name="Lindquist E."/>
            <person name="Mehrabi R."/>
            <person name="Ohm R.A."/>
            <person name="Owen T.J."/>
            <person name="Salamov A."/>
            <person name="Schwelm A."/>
            <person name="Schijlen E."/>
            <person name="Sun H."/>
            <person name="van den Burg H.A."/>
            <person name="van Ham R.C.H.J."/>
            <person name="Zhang S."/>
            <person name="Goodwin S.B."/>
            <person name="Grigoriev I.V."/>
            <person name="Collemare J."/>
            <person name="Bradshaw R.E."/>
        </authorList>
    </citation>
    <scope>NUCLEOTIDE SEQUENCE [LARGE SCALE GENOMIC DNA]</scope>
    <source>
        <strain evidence="3">NZE10 / CBS 128990</strain>
    </source>
</reference>
<keyword evidence="3" id="KW-1185">Reference proteome</keyword>